<organism evidence="1">
    <name type="scientific">Arundo donax</name>
    <name type="common">Giant reed</name>
    <name type="synonym">Donax arundinaceus</name>
    <dbReference type="NCBI Taxonomy" id="35708"/>
    <lineage>
        <taxon>Eukaryota</taxon>
        <taxon>Viridiplantae</taxon>
        <taxon>Streptophyta</taxon>
        <taxon>Embryophyta</taxon>
        <taxon>Tracheophyta</taxon>
        <taxon>Spermatophyta</taxon>
        <taxon>Magnoliopsida</taxon>
        <taxon>Liliopsida</taxon>
        <taxon>Poales</taxon>
        <taxon>Poaceae</taxon>
        <taxon>PACMAD clade</taxon>
        <taxon>Arundinoideae</taxon>
        <taxon>Arundineae</taxon>
        <taxon>Arundo</taxon>
    </lineage>
</organism>
<accession>A0A0A9G586</accession>
<proteinExistence type="predicted"/>
<evidence type="ECO:0000313" key="1">
    <source>
        <dbReference type="EMBL" id="JAE18599.1"/>
    </source>
</evidence>
<reference evidence="1" key="2">
    <citation type="journal article" date="2015" name="Data Brief">
        <title>Shoot transcriptome of the giant reed, Arundo donax.</title>
        <authorList>
            <person name="Barrero R.A."/>
            <person name="Guerrero F.D."/>
            <person name="Moolhuijzen P."/>
            <person name="Goolsby J.A."/>
            <person name="Tidwell J."/>
            <person name="Bellgard S.E."/>
            <person name="Bellgard M.I."/>
        </authorList>
    </citation>
    <scope>NUCLEOTIDE SEQUENCE</scope>
    <source>
        <tissue evidence="1">Shoot tissue taken approximately 20 cm above the soil surface</tissue>
    </source>
</reference>
<reference evidence="1" key="1">
    <citation type="submission" date="2014-09" db="EMBL/GenBank/DDBJ databases">
        <authorList>
            <person name="Magalhaes I.L.F."/>
            <person name="Oliveira U."/>
            <person name="Santos F.R."/>
            <person name="Vidigal T.H.D.A."/>
            <person name="Brescovit A.D."/>
            <person name="Santos A.J."/>
        </authorList>
    </citation>
    <scope>NUCLEOTIDE SEQUENCE</scope>
    <source>
        <tissue evidence="1">Shoot tissue taken approximately 20 cm above the soil surface</tissue>
    </source>
</reference>
<protein>
    <submittedName>
        <fullName evidence="1">Uncharacterized protein</fullName>
    </submittedName>
</protein>
<dbReference type="AlphaFoldDB" id="A0A0A9G586"/>
<dbReference type="EMBL" id="GBRH01179297">
    <property type="protein sequence ID" value="JAE18599.1"/>
    <property type="molecule type" value="Transcribed_RNA"/>
</dbReference>
<sequence length="141" mass="15207">MTSAFLFAEGNFKPCFTKQLLSDGAEARIKHCRCSRTPSSSRQPNNHLPFGTKILVFAKRSCNCADLIAKSIAFRCGSAPGAKPALSINAAVFPCSAQEVVTTSKATSLSDKILLRLDSIASCISEKTTSWTFKEDSKVII</sequence>
<name>A0A0A9G586_ARUDO</name>